<dbReference type="OrthoDB" id="3267855at2759"/>
<dbReference type="Proteomes" id="UP000298030">
    <property type="component" value="Unassembled WGS sequence"/>
</dbReference>
<feature type="transmembrane region" description="Helical" evidence="1">
    <location>
        <begin position="76"/>
        <end position="93"/>
    </location>
</feature>
<protein>
    <submittedName>
        <fullName evidence="2">Uncharacterized protein</fullName>
    </submittedName>
</protein>
<reference evidence="2 3" key="1">
    <citation type="journal article" date="2019" name="Nat. Ecol. Evol.">
        <title>Megaphylogeny resolves global patterns of mushroom evolution.</title>
        <authorList>
            <person name="Varga T."/>
            <person name="Krizsan K."/>
            <person name="Foldi C."/>
            <person name="Dima B."/>
            <person name="Sanchez-Garcia M."/>
            <person name="Sanchez-Ramirez S."/>
            <person name="Szollosi G.J."/>
            <person name="Szarkandi J.G."/>
            <person name="Papp V."/>
            <person name="Albert L."/>
            <person name="Andreopoulos W."/>
            <person name="Angelini C."/>
            <person name="Antonin V."/>
            <person name="Barry K.W."/>
            <person name="Bougher N.L."/>
            <person name="Buchanan P."/>
            <person name="Buyck B."/>
            <person name="Bense V."/>
            <person name="Catcheside P."/>
            <person name="Chovatia M."/>
            <person name="Cooper J."/>
            <person name="Damon W."/>
            <person name="Desjardin D."/>
            <person name="Finy P."/>
            <person name="Geml J."/>
            <person name="Haridas S."/>
            <person name="Hughes K."/>
            <person name="Justo A."/>
            <person name="Karasinski D."/>
            <person name="Kautmanova I."/>
            <person name="Kiss B."/>
            <person name="Kocsube S."/>
            <person name="Kotiranta H."/>
            <person name="LaButti K.M."/>
            <person name="Lechner B.E."/>
            <person name="Liimatainen K."/>
            <person name="Lipzen A."/>
            <person name="Lukacs Z."/>
            <person name="Mihaltcheva S."/>
            <person name="Morgado L.N."/>
            <person name="Niskanen T."/>
            <person name="Noordeloos M.E."/>
            <person name="Ohm R.A."/>
            <person name="Ortiz-Santana B."/>
            <person name="Ovrebo C."/>
            <person name="Racz N."/>
            <person name="Riley R."/>
            <person name="Savchenko A."/>
            <person name="Shiryaev A."/>
            <person name="Soop K."/>
            <person name="Spirin V."/>
            <person name="Szebenyi C."/>
            <person name="Tomsovsky M."/>
            <person name="Tulloss R.E."/>
            <person name="Uehling J."/>
            <person name="Grigoriev I.V."/>
            <person name="Vagvolgyi C."/>
            <person name="Papp T."/>
            <person name="Martin F.M."/>
            <person name="Miettinen O."/>
            <person name="Hibbett D.S."/>
            <person name="Nagy L.G."/>
        </authorList>
    </citation>
    <scope>NUCLEOTIDE SEQUENCE [LARGE SCALE GENOMIC DNA]</scope>
    <source>
        <strain evidence="2 3">FP101781</strain>
    </source>
</reference>
<gene>
    <name evidence="2" type="ORF">FA13DRAFT_1574015</name>
</gene>
<dbReference type="EMBL" id="QPFP01000012">
    <property type="protein sequence ID" value="TEB33533.1"/>
    <property type="molecule type" value="Genomic_DNA"/>
</dbReference>
<evidence type="ECO:0000256" key="1">
    <source>
        <dbReference type="SAM" id="Phobius"/>
    </source>
</evidence>
<keyword evidence="3" id="KW-1185">Reference proteome</keyword>
<keyword evidence="1" id="KW-0812">Transmembrane</keyword>
<proteinExistence type="predicted"/>
<keyword evidence="1" id="KW-0472">Membrane</keyword>
<sequence>MTVVYELMSTLFLAYGCIMSAKKTSASGRVTINRKGLAFFIFREGLLYTGFVSLFTTSAMILVYTTPAGSFAQRSLNALTLPISGMMCVRFLLHLR</sequence>
<evidence type="ECO:0000313" key="2">
    <source>
        <dbReference type="EMBL" id="TEB33533.1"/>
    </source>
</evidence>
<feature type="non-terminal residue" evidence="2">
    <location>
        <position position="96"/>
    </location>
</feature>
<keyword evidence="1" id="KW-1133">Transmembrane helix</keyword>
<accession>A0A4Y7TH76</accession>
<evidence type="ECO:0000313" key="3">
    <source>
        <dbReference type="Proteomes" id="UP000298030"/>
    </source>
</evidence>
<dbReference type="AlphaFoldDB" id="A0A4Y7TH76"/>
<organism evidence="2 3">
    <name type="scientific">Coprinellus micaceus</name>
    <name type="common">Glistening ink-cap mushroom</name>
    <name type="synonym">Coprinus micaceus</name>
    <dbReference type="NCBI Taxonomy" id="71717"/>
    <lineage>
        <taxon>Eukaryota</taxon>
        <taxon>Fungi</taxon>
        <taxon>Dikarya</taxon>
        <taxon>Basidiomycota</taxon>
        <taxon>Agaricomycotina</taxon>
        <taxon>Agaricomycetes</taxon>
        <taxon>Agaricomycetidae</taxon>
        <taxon>Agaricales</taxon>
        <taxon>Agaricineae</taxon>
        <taxon>Psathyrellaceae</taxon>
        <taxon>Coprinellus</taxon>
    </lineage>
</organism>
<comment type="caution">
    <text evidence="2">The sequence shown here is derived from an EMBL/GenBank/DDBJ whole genome shotgun (WGS) entry which is preliminary data.</text>
</comment>
<feature type="transmembrane region" description="Helical" evidence="1">
    <location>
        <begin position="45"/>
        <end position="64"/>
    </location>
</feature>
<name>A0A4Y7TH76_COPMI</name>